<dbReference type="RefSeq" id="WP_012013972.1">
    <property type="nucleotide sequence ID" value="NC_009380.1"/>
</dbReference>
<keyword evidence="2" id="KW-1185">Reference proteome</keyword>
<name>A4X8J1_SALTO</name>
<dbReference type="KEGG" id="stp:Strop_2748"/>
<accession>A4X8J1</accession>
<reference evidence="2" key="1">
    <citation type="journal article" date="2007" name="Proc. Natl. Acad. Sci. U.S.A.">
        <title>Genome sequencing reveals complex secondary metabolome in the marine actinomycete Salinispora tropica.</title>
        <authorList>
            <person name="Udwary D.W."/>
            <person name="Zeigler L."/>
            <person name="Asolkar R.N."/>
            <person name="Singan V."/>
            <person name="Lapidus A."/>
            <person name="Fenical W."/>
            <person name="Jensen P.R."/>
            <person name="Moore B.S."/>
        </authorList>
    </citation>
    <scope>NUCLEOTIDE SEQUENCE [LARGE SCALE GENOMIC DNA]</scope>
    <source>
        <strain evidence="2">ATCC BAA-916 / DSM 44818 / CNB-440</strain>
    </source>
</reference>
<organism evidence="1 2">
    <name type="scientific">Salinispora tropica (strain ATCC BAA-916 / DSM 44818 / JCM 13857 / NBRC 105044 / CNB-440)</name>
    <dbReference type="NCBI Taxonomy" id="369723"/>
    <lineage>
        <taxon>Bacteria</taxon>
        <taxon>Bacillati</taxon>
        <taxon>Actinomycetota</taxon>
        <taxon>Actinomycetes</taxon>
        <taxon>Micromonosporales</taxon>
        <taxon>Micromonosporaceae</taxon>
        <taxon>Salinispora</taxon>
    </lineage>
</organism>
<evidence type="ECO:0000313" key="2">
    <source>
        <dbReference type="Proteomes" id="UP000000235"/>
    </source>
</evidence>
<dbReference type="EMBL" id="CP000667">
    <property type="protein sequence ID" value="ABP55191.1"/>
    <property type="molecule type" value="Genomic_DNA"/>
</dbReference>
<gene>
    <name evidence="1" type="ordered locus">Strop_2748</name>
</gene>
<sequence length="118" mass="13346">MSKTVPVVFQGRWFWAYDVSLGILLLEAVLVHGEMEPGQRPPWADRVAEDLRTQVRIGSSNAFALDTDKWNTEQRDYVRSTIVAAGRRLRGHGIVTSAEAAQHYLVDGEPYFLRGMSR</sequence>
<dbReference type="HOGENOM" id="CLU_2071481_0_0_11"/>
<dbReference type="AlphaFoldDB" id="A4X8J1"/>
<dbReference type="Proteomes" id="UP000000235">
    <property type="component" value="Chromosome"/>
</dbReference>
<evidence type="ECO:0000313" key="1">
    <source>
        <dbReference type="EMBL" id="ABP55191.1"/>
    </source>
</evidence>
<dbReference type="eggNOG" id="ENOG502ZIHX">
    <property type="taxonomic scope" value="Bacteria"/>
</dbReference>
<protein>
    <submittedName>
        <fullName evidence="1">Uncharacterized protein</fullName>
    </submittedName>
</protein>
<proteinExistence type="predicted"/>